<organism evidence="1 2">
    <name type="scientific">Helicobacter fennelliae MRY12-0050</name>
    <dbReference type="NCBI Taxonomy" id="1325130"/>
    <lineage>
        <taxon>Bacteria</taxon>
        <taxon>Pseudomonadati</taxon>
        <taxon>Campylobacterota</taxon>
        <taxon>Epsilonproteobacteria</taxon>
        <taxon>Campylobacterales</taxon>
        <taxon>Helicobacteraceae</taxon>
        <taxon>Helicobacter</taxon>
    </lineage>
</organism>
<reference evidence="1 2" key="1">
    <citation type="journal article" date="2013" name="Genome Announc.">
        <title>Draft Genome Sequence of Helicobacter fennelliae Strain MRY12-0050, Isolated from a Bacteremia Patient.</title>
        <authorList>
            <person name="Rimbara E."/>
            <person name="Matsui M."/>
            <person name="Mori S."/>
            <person name="Suzuki S."/>
            <person name="Suzuki M."/>
            <person name="Kim H."/>
            <person name="Sekizuka T."/>
            <person name="Kuroda M."/>
            <person name="Shibayama K."/>
        </authorList>
    </citation>
    <scope>NUCLEOTIDE SEQUENCE [LARGE SCALE GENOMIC DNA]</scope>
    <source>
        <strain evidence="1 2">MRY12-0050</strain>
    </source>
</reference>
<proteinExistence type="predicted"/>
<dbReference type="STRING" id="1325130.HFN_1648"/>
<evidence type="ECO:0000313" key="2">
    <source>
        <dbReference type="Proteomes" id="UP000018143"/>
    </source>
</evidence>
<accession>T1CW54</accession>
<protein>
    <submittedName>
        <fullName evidence="1">Uncharacterized protein</fullName>
    </submittedName>
</protein>
<gene>
    <name evidence="1" type="ORF">HFN_1648</name>
</gene>
<sequence length="42" mass="5224">MDFTFFVFMIWLDLNFCIKISKKDTDKNQSQKEFINNIFYHL</sequence>
<name>T1CW54_9HELI</name>
<dbReference type="EMBL" id="BASD01000004">
    <property type="protein sequence ID" value="GAD18050.1"/>
    <property type="molecule type" value="Genomic_DNA"/>
</dbReference>
<keyword evidence="2" id="KW-1185">Reference proteome</keyword>
<dbReference type="Proteomes" id="UP000018143">
    <property type="component" value="Unassembled WGS sequence"/>
</dbReference>
<evidence type="ECO:0000313" key="1">
    <source>
        <dbReference type="EMBL" id="GAD18050.1"/>
    </source>
</evidence>
<comment type="caution">
    <text evidence="1">The sequence shown here is derived from an EMBL/GenBank/DDBJ whole genome shotgun (WGS) entry which is preliminary data.</text>
</comment>
<dbReference type="AlphaFoldDB" id="T1CW54"/>